<dbReference type="WBParaSite" id="nRc.2.0.1.t04455-RA">
    <property type="protein sequence ID" value="nRc.2.0.1.t04455-RA"/>
    <property type="gene ID" value="nRc.2.0.1.g04455"/>
</dbReference>
<keyword evidence="1" id="KW-1185">Reference proteome</keyword>
<reference evidence="2" key="1">
    <citation type="submission" date="2022-11" db="UniProtKB">
        <authorList>
            <consortium name="WormBaseParasite"/>
        </authorList>
    </citation>
    <scope>IDENTIFICATION</scope>
</reference>
<organism evidence="1 2">
    <name type="scientific">Romanomermis culicivorax</name>
    <name type="common">Nematode worm</name>
    <dbReference type="NCBI Taxonomy" id="13658"/>
    <lineage>
        <taxon>Eukaryota</taxon>
        <taxon>Metazoa</taxon>
        <taxon>Ecdysozoa</taxon>
        <taxon>Nematoda</taxon>
        <taxon>Enoplea</taxon>
        <taxon>Dorylaimia</taxon>
        <taxon>Mermithida</taxon>
        <taxon>Mermithoidea</taxon>
        <taxon>Mermithidae</taxon>
        <taxon>Romanomermis</taxon>
    </lineage>
</organism>
<proteinExistence type="predicted"/>
<evidence type="ECO:0000313" key="1">
    <source>
        <dbReference type="Proteomes" id="UP000887565"/>
    </source>
</evidence>
<evidence type="ECO:0000313" key="2">
    <source>
        <dbReference type="WBParaSite" id="nRc.2.0.1.t04455-RA"/>
    </source>
</evidence>
<protein>
    <submittedName>
        <fullName evidence="2">Uncharacterized protein</fullName>
    </submittedName>
</protein>
<sequence length="85" mass="10043">MLVAKLRWEVDMQIDKVDYHQCRHLHRSGVPQKDKRELLMSNKAFTSLHMIQYPNRSEKLKAQVPMLADVKQQEDFKGILQPLVN</sequence>
<dbReference type="AlphaFoldDB" id="A0A915HSS4"/>
<accession>A0A915HSS4</accession>
<dbReference type="Proteomes" id="UP000887565">
    <property type="component" value="Unplaced"/>
</dbReference>
<name>A0A915HSS4_ROMCU</name>